<dbReference type="RefSeq" id="WP_245847982.1">
    <property type="nucleotide sequence ID" value="NZ_FXYD01000001.1"/>
</dbReference>
<dbReference type="Gene3D" id="1.10.287.130">
    <property type="match status" value="1"/>
</dbReference>
<dbReference type="InterPro" id="IPR036890">
    <property type="entry name" value="HATPase_C_sf"/>
</dbReference>
<dbReference type="InterPro" id="IPR018762">
    <property type="entry name" value="ChpT_C"/>
</dbReference>
<dbReference type="Proteomes" id="UP000203464">
    <property type="component" value="Unassembled WGS sequence"/>
</dbReference>
<gene>
    <name evidence="2" type="ORF">OCA8868_00308</name>
</gene>
<dbReference type="Gene3D" id="3.30.565.10">
    <property type="entry name" value="Histidine kinase-like ATPase, C-terminal domain"/>
    <property type="match status" value="1"/>
</dbReference>
<name>A0A238JMA4_9RHOB</name>
<dbReference type="AlphaFoldDB" id="A0A238JMA4"/>
<reference evidence="3" key="1">
    <citation type="submission" date="2017-05" db="EMBL/GenBank/DDBJ databases">
        <authorList>
            <person name="Rodrigo-Torres L."/>
            <person name="Arahal R. D."/>
            <person name="Lucena T."/>
        </authorList>
    </citation>
    <scope>NUCLEOTIDE SEQUENCE [LARGE SCALE GENOMIC DNA]</scope>
    <source>
        <strain evidence="3">CECT 8868</strain>
    </source>
</reference>
<evidence type="ECO:0000313" key="2">
    <source>
        <dbReference type="EMBL" id="SMX31334.1"/>
    </source>
</evidence>
<organism evidence="2 3">
    <name type="scientific">Octadecabacter ascidiaceicola</name>
    <dbReference type="NCBI Taxonomy" id="1655543"/>
    <lineage>
        <taxon>Bacteria</taxon>
        <taxon>Pseudomonadati</taxon>
        <taxon>Pseudomonadota</taxon>
        <taxon>Alphaproteobacteria</taxon>
        <taxon>Rhodobacterales</taxon>
        <taxon>Roseobacteraceae</taxon>
        <taxon>Octadecabacter</taxon>
    </lineage>
</organism>
<accession>A0A238JMA4</accession>
<sequence>MSNLNALLGSRICHDLINPLGAIGNGIELLGLSGVADSPEMALVTESVQNASAKVRFMRLAFGDANADQVVQRGEIISVLEAISNGSRVTYSWAVPDDQSRLDVRIALLAVMCVETALPLGGDIYIAQDQGDWTIHAKHDRLNLDPALWAPLSKGDHADNLTPAQVHFGLLPQMADQADRKLAFSHGSDWVAIKF</sequence>
<protein>
    <recommendedName>
        <fullName evidence="1">Histidine phosphotransferase ChpT C-terminal domain-containing protein</fullName>
    </recommendedName>
</protein>
<keyword evidence="3" id="KW-1185">Reference proteome</keyword>
<proteinExistence type="predicted"/>
<dbReference type="Pfam" id="PF10090">
    <property type="entry name" value="HPTransfase"/>
    <property type="match status" value="1"/>
</dbReference>
<feature type="domain" description="Histidine phosphotransferase ChpT C-terminal" evidence="1">
    <location>
        <begin position="74"/>
        <end position="187"/>
    </location>
</feature>
<dbReference type="EMBL" id="FXYD01000001">
    <property type="protein sequence ID" value="SMX31334.1"/>
    <property type="molecule type" value="Genomic_DNA"/>
</dbReference>
<evidence type="ECO:0000259" key="1">
    <source>
        <dbReference type="Pfam" id="PF10090"/>
    </source>
</evidence>
<evidence type="ECO:0000313" key="3">
    <source>
        <dbReference type="Proteomes" id="UP000203464"/>
    </source>
</evidence>